<dbReference type="InterPro" id="IPR057654">
    <property type="entry name" value="Znf-CCCH_tandem"/>
</dbReference>
<name>A0A6A6BG27_9PEZI</name>
<dbReference type="OrthoDB" id="3512845at2759"/>
<dbReference type="AlphaFoldDB" id="A0A6A6BG27"/>
<dbReference type="GeneID" id="54296454"/>
<evidence type="ECO:0000259" key="1">
    <source>
        <dbReference type="Pfam" id="PF25540"/>
    </source>
</evidence>
<dbReference type="EMBL" id="ML995483">
    <property type="protein sequence ID" value="KAF2143102.1"/>
    <property type="molecule type" value="Genomic_DNA"/>
</dbReference>
<accession>A0A6A6BG27</accession>
<dbReference type="Pfam" id="PF25543">
    <property type="entry name" value="zf-CCCH_tandem"/>
    <property type="match status" value="1"/>
</dbReference>
<dbReference type="Pfam" id="PF25540">
    <property type="entry name" value="DUF7923"/>
    <property type="match status" value="1"/>
</dbReference>
<reference evidence="3" key="1">
    <citation type="journal article" date="2020" name="Stud. Mycol.">
        <title>101 Dothideomycetes genomes: a test case for predicting lifestyles and emergence of pathogens.</title>
        <authorList>
            <person name="Haridas S."/>
            <person name="Albert R."/>
            <person name="Binder M."/>
            <person name="Bloem J."/>
            <person name="Labutti K."/>
            <person name="Salamov A."/>
            <person name="Andreopoulos B."/>
            <person name="Baker S."/>
            <person name="Barry K."/>
            <person name="Bills G."/>
            <person name="Bluhm B."/>
            <person name="Cannon C."/>
            <person name="Castanera R."/>
            <person name="Culley D."/>
            <person name="Daum C."/>
            <person name="Ezra D."/>
            <person name="Gonzalez J."/>
            <person name="Henrissat B."/>
            <person name="Kuo A."/>
            <person name="Liang C."/>
            <person name="Lipzen A."/>
            <person name="Lutzoni F."/>
            <person name="Magnuson J."/>
            <person name="Mondo S."/>
            <person name="Nolan M."/>
            <person name="Ohm R."/>
            <person name="Pangilinan J."/>
            <person name="Park H.-J."/>
            <person name="Ramirez L."/>
            <person name="Alfaro M."/>
            <person name="Sun H."/>
            <person name="Tritt A."/>
            <person name="Yoshinaga Y."/>
            <person name="Zwiers L.-H."/>
            <person name="Turgeon B."/>
            <person name="Goodwin S."/>
            <person name="Spatafora J."/>
            <person name="Crous P."/>
            <person name="Grigoriev I."/>
        </authorList>
    </citation>
    <scope>NUCLEOTIDE SEQUENCE</scope>
    <source>
        <strain evidence="3">CBS 121167</strain>
    </source>
</reference>
<proteinExistence type="predicted"/>
<dbReference type="PANTHER" id="PTHR37543">
    <property type="entry name" value="CCCH ZINC FINGER DNA BINDING PROTEIN (AFU_ORTHOLOGUE AFUA_5G12760)"/>
    <property type="match status" value="1"/>
</dbReference>
<dbReference type="Proteomes" id="UP000799438">
    <property type="component" value="Unassembled WGS sequence"/>
</dbReference>
<protein>
    <recommendedName>
        <fullName evidence="5">C3H1-type domain-containing protein</fullName>
    </recommendedName>
</protein>
<keyword evidence="4" id="KW-1185">Reference proteome</keyword>
<evidence type="ECO:0000313" key="3">
    <source>
        <dbReference type="EMBL" id="KAF2143102.1"/>
    </source>
</evidence>
<dbReference type="InterPro" id="IPR057683">
    <property type="entry name" value="DUF7923"/>
</dbReference>
<feature type="domain" description="DUF7923" evidence="1">
    <location>
        <begin position="1"/>
        <end position="173"/>
    </location>
</feature>
<gene>
    <name evidence="3" type="ORF">K452DRAFT_269827</name>
</gene>
<evidence type="ECO:0000259" key="2">
    <source>
        <dbReference type="Pfam" id="PF25543"/>
    </source>
</evidence>
<evidence type="ECO:0008006" key="5">
    <source>
        <dbReference type="Google" id="ProtNLM"/>
    </source>
</evidence>
<dbReference type="PANTHER" id="PTHR37543:SF1">
    <property type="entry name" value="CCCH ZINC FINGER DNA BINDING PROTEIN (AFU_ORTHOLOGUE AFUA_5G12760)"/>
    <property type="match status" value="1"/>
</dbReference>
<feature type="domain" description="Tandem CCCH zinc finger" evidence="2">
    <location>
        <begin position="300"/>
        <end position="349"/>
    </location>
</feature>
<evidence type="ECO:0000313" key="4">
    <source>
        <dbReference type="Proteomes" id="UP000799438"/>
    </source>
</evidence>
<sequence length="360" mass="38021">MNFTDELIKQGDQGGRQAARQLMSSVSAYLKSNVPRISPNVDVVVRVYANLQGLAKVYRDAGVTHDASELEQFVRGFNIGHPMCDMVDAGNGKECADDKIKENFKLHLADVHCKHILFGGSADNGYARLLGPYSADASANTRITLLEGPPFASELRDLLAAQAFASTALPDLFRSTKIVVPRRVPSPLTPPVSPIAKGAAPGNYASAAALNNNSSGNVDVVPTAITTTTGKASTAPACPPLLAFNALNQRIDAPLPYSATLFTALKAKKLCNPYHLLGACHYTHCSHGHGAPLSAKQLLALRQVARLAPCEAGLECRDELCIAGHRCPFGAACRGAACRFGREMHGVDTVIVRVVGGGGV</sequence>
<dbReference type="RefSeq" id="XP_033398814.1">
    <property type="nucleotide sequence ID" value="XM_033538958.1"/>
</dbReference>
<organism evidence="3 4">
    <name type="scientific">Aplosporella prunicola CBS 121167</name>
    <dbReference type="NCBI Taxonomy" id="1176127"/>
    <lineage>
        <taxon>Eukaryota</taxon>
        <taxon>Fungi</taxon>
        <taxon>Dikarya</taxon>
        <taxon>Ascomycota</taxon>
        <taxon>Pezizomycotina</taxon>
        <taxon>Dothideomycetes</taxon>
        <taxon>Dothideomycetes incertae sedis</taxon>
        <taxon>Botryosphaeriales</taxon>
        <taxon>Aplosporellaceae</taxon>
        <taxon>Aplosporella</taxon>
    </lineage>
</organism>